<organism evidence="1 2">
    <name type="scientific">Ancylostoma ceylanicum</name>
    <dbReference type="NCBI Taxonomy" id="53326"/>
    <lineage>
        <taxon>Eukaryota</taxon>
        <taxon>Metazoa</taxon>
        <taxon>Ecdysozoa</taxon>
        <taxon>Nematoda</taxon>
        <taxon>Chromadorea</taxon>
        <taxon>Rhabditida</taxon>
        <taxon>Rhabditina</taxon>
        <taxon>Rhabditomorpha</taxon>
        <taxon>Strongyloidea</taxon>
        <taxon>Ancylostomatidae</taxon>
        <taxon>Ancylostomatinae</taxon>
        <taxon>Ancylostoma</taxon>
    </lineage>
</organism>
<protein>
    <submittedName>
        <fullName evidence="1">Uncharacterized protein</fullName>
    </submittedName>
</protein>
<dbReference type="AlphaFoldDB" id="A0A016UVC6"/>
<keyword evidence="2" id="KW-1185">Reference proteome</keyword>
<dbReference type="EMBL" id="JARK01001363">
    <property type="protein sequence ID" value="EYC18418.1"/>
    <property type="molecule type" value="Genomic_DNA"/>
</dbReference>
<evidence type="ECO:0000313" key="1">
    <source>
        <dbReference type="EMBL" id="EYC18418.1"/>
    </source>
</evidence>
<sequence length="79" mass="9312">MSHISRKLFVESVLEKMLRDLEEKERVFETYKVASGSNLHFKTRSIMDFIDFEMHRVISLLLLPQRFPRFVAGSALLIL</sequence>
<name>A0A016UVC6_9BILA</name>
<accession>A0A016UVC6</accession>
<gene>
    <name evidence="1" type="primary">Acey_s0027.g1509</name>
    <name evidence="1" type="ORF">Y032_0027g1509</name>
</gene>
<evidence type="ECO:0000313" key="2">
    <source>
        <dbReference type="Proteomes" id="UP000024635"/>
    </source>
</evidence>
<dbReference type="Proteomes" id="UP000024635">
    <property type="component" value="Unassembled WGS sequence"/>
</dbReference>
<proteinExistence type="predicted"/>
<comment type="caution">
    <text evidence="1">The sequence shown here is derived from an EMBL/GenBank/DDBJ whole genome shotgun (WGS) entry which is preliminary data.</text>
</comment>
<reference evidence="2" key="1">
    <citation type="journal article" date="2015" name="Nat. Genet.">
        <title>The genome and transcriptome of the zoonotic hookworm Ancylostoma ceylanicum identify infection-specific gene families.</title>
        <authorList>
            <person name="Schwarz E.M."/>
            <person name="Hu Y."/>
            <person name="Antoshechkin I."/>
            <person name="Miller M.M."/>
            <person name="Sternberg P.W."/>
            <person name="Aroian R.V."/>
        </authorList>
    </citation>
    <scope>NUCLEOTIDE SEQUENCE</scope>
    <source>
        <strain evidence="2">HY135</strain>
    </source>
</reference>